<protein>
    <submittedName>
        <fullName evidence="2">Uncharacterized protein</fullName>
    </submittedName>
</protein>
<dbReference type="Proteomes" id="UP000026915">
    <property type="component" value="Chromosome 5"/>
</dbReference>
<keyword evidence="3" id="KW-1185">Reference proteome</keyword>
<dbReference type="EMBL" id="CM001883">
    <property type="protein sequence ID" value="EOY08888.1"/>
    <property type="molecule type" value="Genomic_DNA"/>
</dbReference>
<keyword evidence="1" id="KW-0175">Coiled coil</keyword>
<evidence type="ECO:0000313" key="3">
    <source>
        <dbReference type="Proteomes" id="UP000026915"/>
    </source>
</evidence>
<dbReference type="InParanoid" id="A0A061EW57"/>
<dbReference type="InterPro" id="IPR043502">
    <property type="entry name" value="DNA/RNA_pol_sf"/>
</dbReference>
<proteinExistence type="predicted"/>
<dbReference type="SUPFAM" id="SSF56672">
    <property type="entry name" value="DNA/RNA polymerases"/>
    <property type="match status" value="1"/>
</dbReference>
<evidence type="ECO:0000256" key="1">
    <source>
        <dbReference type="SAM" id="Coils"/>
    </source>
</evidence>
<gene>
    <name evidence="2" type="ORF">TCM_024162</name>
</gene>
<organism evidence="2 3">
    <name type="scientific">Theobroma cacao</name>
    <name type="common">Cacao</name>
    <name type="synonym">Cocoa</name>
    <dbReference type="NCBI Taxonomy" id="3641"/>
    <lineage>
        <taxon>Eukaryota</taxon>
        <taxon>Viridiplantae</taxon>
        <taxon>Streptophyta</taxon>
        <taxon>Embryophyta</taxon>
        <taxon>Tracheophyta</taxon>
        <taxon>Spermatophyta</taxon>
        <taxon>Magnoliopsida</taxon>
        <taxon>eudicotyledons</taxon>
        <taxon>Gunneridae</taxon>
        <taxon>Pentapetalae</taxon>
        <taxon>rosids</taxon>
        <taxon>malvids</taxon>
        <taxon>Malvales</taxon>
        <taxon>Malvaceae</taxon>
        <taxon>Byttnerioideae</taxon>
        <taxon>Theobroma</taxon>
    </lineage>
</organism>
<feature type="coiled-coil region" evidence="1">
    <location>
        <begin position="150"/>
        <end position="177"/>
    </location>
</feature>
<reference evidence="2 3" key="1">
    <citation type="journal article" date="2013" name="Genome Biol.">
        <title>The genome sequence of the most widely cultivated cacao type and its use to identify candidate genes regulating pod color.</title>
        <authorList>
            <person name="Motamayor J.C."/>
            <person name="Mockaitis K."/>
            <person name="Schmutz J."/>
            <person name="Haiminen N."/>
            <person name="Iii D.L."/>
            <person name="Cornejo O."/>
            <person name="Findley S.D."/>
            <person name="Zheng P."/>
            <person name="Utro F."/>
            <person name="Royaert S."/>
            <person name="Saski C."/>
            <person name="Jenkins J."/>
            <person name="Podicheti R."/>
            <person name="Zhao M."/>
            <person name="Scheffler B.E."/>
            <person name="Stack J.C."/>
            <person name="Feltus F.A."/>
            <person name="Mustiga G.M."/>
            <person name="Amores F."/>
            <person name="Phillips W."/>
            <person name="Marelli J.P."/>
            <person name="May G.D."/>
            <person name="Shapiro H."/>
            <person name="Ma J."/>
            <person name="Bustamante C.D."/>
            <person name="Schnell R.J."/>
            <person name="Main D."/>
            <person name="Gilbert D."/>
            <person name="Parida L."/>
            <person name="Kuhn D.N."/>
        </authorList>
    </citation>
    <scope>NUCLEOTIDE SEQUENCE [LARGE SCALE GENOMIC DNA]</scope>
    <source>
        <strain evidence="3">cv. Matina 1-6</strain>
    </source>
</reference>
<sequence length="252" mass="29809">MQPRKGILVNQFFWSGAWFENYYEIQTINTIKTSNKWQTNKKEIESQHPPLTEVQYTHKNTGIRATPLRMRAPELGENVSSKYIKMIVEQNNYTNLNLHTISQQLDKVEILVENQPQRTQNLSTGENRIETPKSSQPVFTPFEVPKKYHHEQQNQFLKEIQDRIDALESQNSRIIILETPTQQSRTIHTIETQSYSEELDDQQINKMIKKTERYKTAFTVPFGQYEWNVMPFGLKIASSEFQRILLKFYIYS</sequence>
<dbReference type="Gene3D" id="3.10.10.10">
    <property type="entry name" value="HIV Type 1 Reverse Transcriptase, subunit A, domain 1"/>
    <property type="match status" value="1"/>
</dbReference>
<dbReference type="Gramene" id="EOY08888">
    <property type="protein sequence ID" value="EOY08888"/>
    <property type="gene ID" value="TCM_024162"/>
</dbReference>
<dbReference type="AlphaFoldDB" id="A0A061EW57"/>
<dbReference type="HOGENOM" id="CLU_1104364_0_0_1"/>
<evidence type="ECO:0000313" key="2">
    <source>
        <dbReference type="EMBL" id="EOY08888.1"/>
    </source>
</evidence>
<accession>A0A061EW57</accession>
<dbReference type="Gene3D" id="3.30.70.270">
    <property type="match status" value="1"/>
</dbReference>
<name>A0A061EW57_THECC</name>
<dbReference type="InterPro" id="IPR043128">
    <property type="entry name" value="Rev_trsase/Diguanyl_cyclase"/>
</dbReference>